<dbReference type="Pfam" id="PF04233">
    <property type="entry name" value="Phage_Mu_F"/>
    <property type="match status" value="1"/>
</dbReference>
<reference evidence="2 3" key="1">
    <citation type="submission" date="2015-06" db="EMBL/GenBank/DDBJ databases">
        <title>Draft genome sequence of the purine-degrading Clostridium cylindrosporum HC-1 (DSM 605).</title>
        <authorList>
            <person name="Poehlein A."/>
            <person name="Schiel-Bengelsdorf B."/>
            <person name="Bengelsdorf F."/>
            <person name="Daniel R."/>
            <person name="Duerre P."/>
        </authorList>
    </citation>
    <scope>NUCLEOTIDE SEQUENCE [LARGE SCALE GENOMIC DNA]</scope>
    <source>
        <strain evidence="2 3">DSM 605</strain>
    </source>
</reference>
<dbReference type="PATRIC" id="fig|1121307.3.peg.1204"/>
<dbReference type="RefSeq" id="WP_048571008.1">
    <property type="nucleotide sequence ID" value="NZ_LFVU01000027.1"/>
</dbReference>
<evidence type="ECO:0000259" key="1">
    <source>
        <dbReference type="Pfam" id="PF04233"/>
    </source>
</evidence>
<comment type="caution">
    <text evidence="2">The sequence shown here is derived from an EMBL/GenBank/DDBJ whole genome shotgun (WGS) entry which is preliminary data.</text>
</comment>
<dbReference type="NCBIfam" id="TIGR01641">
    <property type="entry name" value="phageSPP1_gp7"/>
    <property type="match status" value="1"/>
</dbReference>
<organism evidence="2 3">
    <name type="scientific">Clostridium cylindrosporum DSM 605</name>
    <dbReference type="NCBI Taxonomy" id="1121307"/>
    <lineage>
        <taxon>Bacteria</taxon>
        <taxon>Bacillati</taxon>
        <taxon>Bacillota</taxon>
        <taxon>Clostridia</taxon>
        <taxon>Eubacteriales</taxon>
        <taxon>Clostridiaceae</taxon>
        <taxon>Clostridium</taxon>
    </lineage>
</organism>
<accession>A0A0J8D664</accession>
<dbReference type="EMBL" id="LFVU01000027">
    <property type="protein sequence ID" value="KMT21585.1"/>
    <property type="molecule type" value="Genomic_DNA"/>
</dbReference>
<proteinExistence type="predicted"/>
<feature type="domain" description="Phage head morphogenesis" evidence="1">
    <location>
        <begin position="150"/>
        <end position="250"/>
    </location>
</feature>
<dbReference type="OrthoDB" id="9765386at2"/>
<dbReference type="AlphaFoldDB" id="A0A0J8D664"/>
<gene>
    <name evidence="2" type="ORF">CLCY_2c03470</name>
</gene>
<protein>
    <submittedName>
        <fullName evidence="2">Phage putative head morphogenesis protein, SPP1 gp7 family</fullName>
    </submittedName>
</protein>
<evidence type="ECO:0000313" key="3">
    <source>
        <dbReference type="Proteomes" id="UP000036756"/>
    </source>
</evidence>
<keyword evidence="3" id="KW-1185">Reference proteome</keyword>
<dbReference type="Proteomes" id="UP000036756">
    <property type="component" value="Unassembled WGS sequence"/>
</dbReference>
<sequence>MSKNSKYWESRIANNTWSIYNSLEEKNKAILEMYQEAYYHLSEELYRVAEKINGGKPNLTDMHKHNRLSLLKKKFEDIIEELVDNVESLTKEAMFKAFSDNYKNIMKSLDLGDFAEVNQALMEELLEKPWQGSFFSKRLWKNTSILASNLNEFLTQGLIQGKTIAEISIGLGNLMQQGFNVTHRLVRTEAMHYLNQSSHRAYEDAGIEKVQVWAAKDERTCKVCGKKHGKIYFVDKSPILPLHSNCRCTYIPIVD</sequence>
<dbReference type="InterPro" id="IPR006528">
    <property type="entry name" value="Phage_head_morphogenesis_dom"/>
</dbReference>
<evidence type="ECO:0000313" key="2">
    <source>
        <dbReference type="EMBL" id="KMT21585.1"/>
    </source>
</evidence>
<dbReference type="STRING" id="1121307.CLCY_2c03470"/>
<name>A0A0J8D664_CLOCY</name>